<dbReference type="InterPro" id="IPR029063">
    <property type="entry name" value="SAM-dependent_MTases_sf"/>
</dbReference>
<sequence length="348" mass="40106">MTSSTSLHPIQNTNKEENLIVTLQTWLQHETKLPLIDLRSHTEYQTKRLKVNERIIVHLPFEDLQSGERSCELPPRNVQFAILIPSHTNMDLVHELFFGRKSKATQQSRKPWFVLQILIENESLWSDAEALNLVCKEALDPLCQARLWKPDGMVENTLLPLLQDKFKSESCESFTIWDLGSGAGRDVCFLAEELKHISTNMSKNFTIVGFDNHKGSAARSNPFWKNRGVADVTASKLLNLQHVHLLHDAIQEEKNLVCLYAVRFLNRTMLRFIASCTNIKGIFAMSHFCKETKDSEWNFEHPNVKHVLERNELEELFSAENGWETLHDSICMDGDHGRTLIHFCARKM</sequence>
<proteinExistence type="predicted"/>
<dbReference type="Gene3D" id="3.40.50.150">
    <property type="entry name" value="Vaccinia Virus protein VP39"/>
    <property type="match status" value="1"/>
</dbReference>
<dbReference type="AlphaFoldDB" id="A0AAD3CDS5"/>
<dbReference type="EMBL" id="BLLK01000019">
    <property type="protein sequence ID" value="GFH43931.1"/>
    <property type="molecule type" value="Genomic_DNA"/>
</dbReference>
<gene>
    <name evidence="1" type="ORF">CTEN210_00405</name>
</gene>
<evidence type="ECO:0000313" key="2">
    <source>
        <dbReference type="Proteomes" id="UP001054902"/>
    </source>
</evidence>
<organism evidence="1 2">
    <name type="scientific">Chaetoceros tenuissimus</name>
    <dbReference type="NCBI Taxonomy" id="426638"/>
    <lineage>
        <taxon>Eukaryota</taxon>
        <taxon>Sar</taxon>
        <taxon>Stramenopiles</taxon>
        <taxon>Ochrophyta</taxon>
        <taxon>Bacillariophyta</taxon>
        <taxon>Coscinodiscophyceae</taxon>
        <taxon>Chaetocerotophycidae</taxon>
        <taxon>Chaetocerotales</taxon>
        <taxon>Chaetocerotaceae</taxon>
        <taxon>Chaetoceros</taxon>
    </lineage>
</organism>
<name>A0AAD3CDS5_9STRA</name>
<comment type="caution">
    <text evidence="1">The sequence shown here is derived from an EMBL/GenBank/DDBJ whole genome shotgun (WGS) entry which is preliminary data.</text>
</comment>
<evidence type="ECO:0008006" key="3">
    <source>
        <dbReference type="Google" id="ProtNLM"/>
    </source>
</evidence>
<dbReference type="Proteomes" id="UP001054902">
    <property type="component" value="Unassembled WGS sequence"/>
</dbReference>
<protein>
    <recommendedName>
        <fullName evidence="3">Methyltransferase domain-containing protein</fullName>
    </recommendedName>
</protein>
<accession>A0AAD3CDS5</accession>
<keyword evidence="2" id="KW-1185">Reference proteome</keyword>
<dbReference type="SUPFAM" id="SSF53335">
    <property type="entry name" value="S-adenosyl-L-methionine-dependent methyltransferases"/>
    <property type="match status" value="1"/>
</dbReference>
<reference evidence="1 2" key="1">
    <citation type="journal article" date="2021" name="Sci. Rep.">
        <title>The genome of the diatom Chaetoceros tenuissimus carries an ancient integrated fragment of an extant virus.</title>
        <authorList>
            <person name="Hongo Y."/>
            <person name="Kimura K."/>
            <person name="Takaki Y."/>
            <person name="Yoshida Y."/>
            <person name="Baba S."/>
            <person name="Kobayashi G."/>
            <person name="Nagasaki K."/>
            <person name="Hano T."/>
            <person name="Tomaru Y."/>
        </authorList>
    </citation>
    <scope>NUCLEOTIDE SEQUENCE [LARGE SCALE GENOMIC DNA]</scope>
    <source>
        <strain evidence="1 2">NIES-3715</strain>
    </source>
</reference>
<evidence type="ECO:0000313" key="1">
    <source>
        <dbReference type="EMBL" id="GFH43931.1"/>
    </source>
</evidence>